<gene>
    <name evidence="2" type="ORF">SAMN04489758_10337</name>
</gene>
<feature type="domain" description="SpaA-like prealbumin fold" evidence="1">
    <location>
        <begin position="340"/>
        <end position="427"/>
    </location>
</feature>
<dbReference type="Proteomes" id="UP000198558">
    <property type="component" value="Unassembled WGS sequence"/>
</dbReference>
<dbReference type="OrthoDB" id="9804660at2"/>
<dbReference type="AlphaFoldDB" id="A0A1I0CGA2"/>
<dbReference type="RefSeq" id="WP_092352080.1">
    <property type="nucleotide sequence ID" value="NZ_FOIN01000003.1"/>
</dbReference>
<evidence type="ECO:0000313" key="2">
    <source>
        <dbReference type="EMBL" id="SET18633.1"/>
    </source>
</evidence>
<dbReference type="NCBIfam" id="TIGR03063">
    <property type="entry name" value="srtB_target"/>
    <property type="match status" value="1"/>
</dbReference>
<dbReference type="EMBL" id="FOIN01000003">
    <property type="protein sequence ID" value="SET18633.1"/>
    <property type="molecule type" value="Genomic_DNA"/>
</dbReference>
<dbReference type="Pfam" id="PF17802">
    <property type="entry name" value="SpaA"/>
    <property type="match status" value="1"/>
</dbReference>
<accession>A0A1I0CGA2</accession>
<dbReference type="GeneID" id="78287495"/>
<reference evidence="3" key="1">
    <citation type="submission" date="2016-10" db="EMBL/GenBank/DDBJ databases">
        <authorList>
            <person name="Varghese N."/>
            <person name="Submissions S."/>
        </authorList>
    </citation>
    <scope>NUCLEOTIDE SEQUENCE [LARGE SCALE GENOMIC DNA]</scope>
    <source>
        <strain evidence="3">DSM 1551</strain>
    </source>
</reference>
<dbReference type="InterPro" id="IPR041033">
    <property type="entry name" value="SpaA_PFL_dom_1"/>
</dbReference>
<name>A0A1I0CGA2_9FIRM</name>
<protein>
    <submittedName>
        <fullName evidence="2">Sortase B cell surface sorting signal</fullName>
    </submittedName>
</protein>
<sequence>MKKVKGFKRLLIFGLAIATIFSIAGITSFAANIVQFGGKDVDLDSNSISISEADEKFVNDITTKEVHFTNNSKINLALSNSTIYGTENNPIKKRYETKIKLDNTYNFAFEWNEQVRRNLDEYTFINKVPESFNIPVPFFFGECEENDKGWNFESSRLEGYSNTMVNIANLHSLFDNEALKNGYTFKSKEFAYTPEVGYINTEGTQKYTSNNGSWFFNAPMKVRYTVDIKPLNAGGTPNLGGNNTVNVPLIKDTNKEFLRNGKISNDFENSYIAPEGTTDQILLGYGASYKINGTTFDDSIVIMKTDIKVADPLSGTGNATDVATNIVGGKTHITVEYGKNVTFMKVDEESKPVAGAEFTVYEDADCKEVKGSGTSKDDGIVELSTLRMPQAGKTATYYMKETKVPNGYEQNDSVYTITINDKGATTISGKGFGENGLVNYKPKDPVITKTSSTPTHVTKDGFITYNLTVTNNYKEERNIIVKDELPKGTIPVGSYSLDGALTGETWNGEWKGTIPGATIDENGKVIEPAKRIFTIVVRVTKDFDNTNTVNNVIKNKASLQTMNLTDNKYGESKETAEVIHYLDPKISYTMKKERVTEPKDDLKGFIAGAGEVIDYKVTLENTGDLDLNINLKDVFKNSGYFTFVDGDEINVEVKACKSKDVIFKATVNVGTPEELKKGYLNTVTSIANTTYIDAESNEKKIVDKDHGIGYSEDNLVKWNEAIIESNAYTPVIVVGDPTIIKTSDIKSQSFISKGDEIIYTLVVTNPYSIARDILVSDVLPKQVEANDDYLINGKSQHEAWNGSYEGKIEANGELIFEIPVTVIDSFNNKDHESNTVLNKANLKVKDLLTNKYGNEIDTEEIVHYLEPVIGYTMTKERITDPDKGLDGFYAGTGQVIDYKVTLVNIGDITLDIDLEDVFVNAEYFEFVDTNKASVSIEPEETREVIFKATIKAGTPANVNYKNIVTSIAQGWYVNAKTGERVIVNQDNWPDAVTTAKVEDDAITPVIAPEVKLAESTKSGVETSDNSSVALFGSLTIISGLALVLKRKKED</sequence>
<dbReference type="InterPro" id="IPR013783">
    <property type="entry name" value="Ig-like_fold"/>
</dbReference>
<dbReference type="InterPro" id="IPR017502">
    <property type="entry name" value="Sortase_SrtB_target"/>
</dbReference>
<evidence type="ECO:0000259" key="1">
    <source>
        <dbReference type="Pfam" id="PF17802"/>
    </source>
</evidence>
<keyword evidence="3" id="KW-1185">Reference proteome</keyword>
<proteinExistence type="predicted"/>
<dbReference type="Gene3D" id="2.60.40.10">
    <property type="entry name" value="Immunoglobulins"/>
    <property type="match status" value="1"/>
</dbReference>
<organism evidence="2 3">
    <name type="scientific">Thomasclavelia cocleata</name>
    <dbReference type="NCBI Taxonomy" id="69824"/>
    <lineage>
        <taxon>Bacteria</taxon>
        <taxon>Bacillati</taxon>
        <taxon>Bacillota</taxon>
        <taxon>Erysipelotrichia</taxon>
        <taxon>Erysipelotrichales</taxon>
        <taxon>Coprobacillaceae</taxon>
        <taxon>Thomasclavelia</taxon>
    </lineage>
</organism>
<evidence type="ECO:0000313" key="3">
    <source>
        <dbReference type="Proteomes" id="UP000198558"/>
    </source>
</evidence>